<evidence type="ECO:0000313" key="3">
    <source>
        <dbReference type="Proteomes" id="UP000030645"/>
    </source>
</evidence>
<sequence length="136" mass="14541">MPQIPFYANANICDEDTRLLSKVAIQSAFAYSCLDLPFDAKVNVEFMLSWLLSTIKTADQPFHAQFKALLRVDFLGGGADTGALPFPLPELEVAMSTTELAPSDWIQGASSASSSRSGSGSSKDGSHKCCGNFGKE</sequence>
<keyword evidence="3" id="KW-1185">Reference proteome</keyword>
<feature type="region of interest" description="Disordered" evidence="1">
    <location>
        <begin position="104"/>
        <end position="136"/>
    </location>
</feature>
<organism evidence="2 3">
    <name type="scientific">Morus notabilis</name>
    <dbReference type="NCBI Taxonomy" id="981085"/>
    <lineage>
        <taxon>Eukaryota</taxon>
        <taxon>Viridiplantae</taxon>
        <taxon>Streptophyta</taxon>
        <taxon>Embryophyta</taxon>
        <taxon>Tracheophyta</taxon>
        <taxon>Spermatophyta</taxon>
        <taxon>Magnoliopsida</taxon>
        <taxon>eudicotyledons</taxon>
        <taxon>Gunneridae</taxon>
        <taxon>Pentapetalae</taxon>
        <taxon>rosids</taxon>
        <taxon>fabids</taxon>
        <taxon>Rosales</taxon>
        <taxon>Moraceae</taxon>
        <taxon>Moreae</taxon>
        <taxon>Morus</taxon>
    </lineage>
</organism>
<evidence type="ECO:0000313" key="2">
    <source>
        <dbReference type="EMBL" id="EXC30740.1"/>
    </source>
</evidence>
<accession>W9S7F5</accession>
<evidence type="ECO:0000256" key="1">
    <source>
        <dbReference type="SAM" id="MobiDB-lite"/>
    </source>
</evidence>
<proteinExistence type="predicted"/>
<feature type="compositionally biased region" description="Low complexity" evidence="1">
    <location>
        <begin position="108"/>
        <end position="123"/>
    </location>
</feature>
<gene>
    <name evidence="2" type="ORF">L484_027915</name>
</gene>
<dbReference type="Proteomes" id="UP000030645">
    <property type="component" value="Unassembled WGS sequence"/>
</dbReference>
<reference evidence="2" key="1">
    <citation type="submission" date="2013-06" db="EMBL/GenBank/DDBJ databases">
        <title>Draft Genome Sequence of a Mulberry Tree, Morus notabilis C.K. Schn.</title>
        <authorList>
            <person name="He N."/>
            <person name="Zhao S."/>
        </authorList>
    </citation>
    <scope>NUCLEOTIDE SEQUENCE</scope>
</reference>
<dbReference type="AlphaFoldDB" id="W9S7F5"/>
<name>W9S7F5_9ROSA</name>
<dbReference type="EMBL" id="KE346217">
    <property type="protein sequence ID" value="EXC30740.1"/>
    <property type="molecule type" value="Genomic_DNA"/>
</dbReference>
<protein>
    <submittedName>
        <fullName evidence="2">Uncharacterized protein</fullName>
    </submittedName>
</protein>